<name>A0A0K2U8K1_LEPSM</name>
<feature type="transmembrane region" description="Helical" evidence="6">
    <location>
        <begin position="391"/>
        <end position="409"/>
    </location>
</feature>
<feature type="transmembrane region" description="Helical" evidence="6">
    <location>
        <begin position="252"/>
        <end position="275"/>
    </location>
</feature>
<keyword evidence="4 6" id="KW-1133">Transmembrane helix</keyword>
<dbReference type="AlphaFoldDB" id="A0A0K2U8K1"/>
<evidence type="ECO:0000313" key="8">
    <source>
        <dbReference type="EMBL" id="CDW34559.1"/>
    </source>
</evidence>
<evidence type="ECO:0000256" key="1">
    <source>
        <dbReference type="ARBA" id="ARBA00004141"/>
    </source>
</evidence>
<feature type="signal peptide" evidence="7">
    <location>
        <begin position="1"/>
        <end position="27"/>
    </location>
</feature>
<proteinExistence type="predicted"/>
<feature type="transmembrane region" description="Helical" evidence="6">
    <location>
        <begin position="75"/>
        <end position="94"/>
    </location>
</feature>
<protein>
    <recommendedName>
        <fullName evidence="9">Major facilitator superfamily domain-containing protein 3</fullName>
    </recommendedName>
</protein>
<feature type="transmembrane region" description="Helical" evidence="6">
    <location>
        <begin position="214"/>
        <end position="232"/>
    </location>
</feature>
<keyword evidence="3 6" id="KW-0812">Transmembrane</keyword>
<feature type="transmembrane region" description="Helical" evidence="6">
    <location>
        <begin position="171"/>
        <end position="194"/>
    </location>
</feature>
<feature type="transmembrane region" description="Helical" evidence="6">
    <location>
        <begin position="362"/>
        <end position="385"/>
    </location>
</feature>
<dbReference type="Gene3D" id="1.20.1250.20">
    <property type="entry name" value="MFS general substrate transporter like domains"/>
    <property type="match status" value="1"/>
</dbReference>
<accession>A0A0K2U8K1</accession>
<dbReference type="PANTHER" id="PTHR12778:SF10">
    <property type="entry name" value="MAJOR FACILITATOR SUPERFAMILY DOMAIN-CONTAINING PROTEIN 3"/>
    <property type="match status" value="1"/>
</dbReference>
<evidence type="ECO:0000256" key="7">
    <source>
        <dbReference type="SAM" id="SignalP"/>
    </source>
</evidence>
<evidence type="ECO:0008006" key="9">
    <source>
        <dbReference type="Google" id="ProtNLM"/>
    </source>
</evidence>
<dbReference type="RefSeq" id="XP_071742915.1">
    <property type="nucleotide sequence ID" value="XM_071886814.1"/>
</dbReference>
<evidence type="ECO:0000256" key="5">
    <source>
        <dbReference type="ARBA" id="ARBA00023136"/>
    </source>
</evidence>
<keyword evidence="5 6" id="KW-0472">Membrane</keyword>
<dbReference type="InterPro" id="IPR004752">
    <property type="entry name" value="AmpG_permease/AT-1"/>
</dbReference>
<dbReference type="GO" id="GO:0022857">
    <property type="term" value="F:transmembrane transporter activity"/>
    <property type="evidence" value="ECO:0007669"/>
    <property type="project" value="InterPro"/>
</dbReference>
<dbReference type="InterPro" id="IPR011701">
    <property type="entry name" value="MFS"/>
</dbReference>
<dbReference type="EMBL" id="HACA01017198">
    <property type="protein sequence ID" value="CDW34559.1"/>
    <property type="molecule type" value="Transcribed_RNA"/>
</dbReference>
<dbReference type="GO" id="GO:0016020">
    <property type="term" value="C:membrane"/>
    <property type="evidence" value="ECO:0007669"/>
    <property type="project" value="UniProtKB-SubCell"/>
</dbReference>
<feature type="chain" id="PRO_5005488460" description="Major facilitator superfamily domain-containing protein 3" evidence="7">
    <location>
        <begin position="28"/>
        <end position="419"/>
    </location>
</feature>
<dbReference type="GeneID" id="121113787"/>
<dbReference type="InterPro" id="IPR036259">
    <property type="entry name" value="MFS_trans_sf"/>
</dbReference>
<feature type="transmembrane region" description="Helical" evidence="6">
    <location>
        <begin position="144"/>
        <end position="165"/>
    </location>
</feature>
<keyword evidence="7" id="KW-0732">Signal</keyword>
<organism evidence="8">
    <name type="scientific">Lepeophtheirus salmonis</name>
    <name type="common">Salmon louse</name>
    <name type="synonym">Caligus salmonis</name>
    <dbReference type="NCBI Taxonomy" id="72036"/>
    <lineage>
        <taxon>Eukaryota</taxon>
        <taxon>Metazoa</taxon>
        <taxon>Ecdysozoa</taxon>
        <taxon>Arthropoda</taxon>
        <taxon>Crustacea</taxon>
        <taxon>Multicrustacea</taxon>
        <taxon>Hexanauplia</taxon>
        <taxon>Copepoda</taxon>
        <taxon>Siphonostomatoida</taxon>
        <taxon>Caligidae</taxon>
        <taxon>Lepeophtheirus</taxon>
    </lineage>
</organism>
<feature type="transmembrane region" description="Helical" evidence="6">
    <location>
        <begin position="327"/>
        <end position="350"/>
    </location>
</feature>
<dbReference type="PANTHER" id="PTHR12778">
    <property type="entry name" value="SOLUTE CARRIER FAMILY 33 ACETYL-COA TRANSPORTER -RELATED"/>
    <property type="match status" value="1"/>
</dbReference>
<dbReference type="Pfam" id="PF07690">
    <property type="entry name" value="MFS_1"/>
    <property type="match status" value="1"/>
</dbReference>
<keyword evidence="2" id="KW-0813">Transport</keyword>
<dbReference type="SUPFAM" id="SSF103473">
    <property type="entry name" value="MFS general substrate transporter"/>
    <property type="match status" value="1"/>
</dbReference>
<dbReference type="OrthoDB" id="6415790at2759"/>
<evidence type="ECO:0000256" key="6">
    <source>
        <dbReference type="SAM" id="Phobius"/>
    </source>
</evidence>
<evidence type="ECO:0000256" key="3">
    <source>
        <dbReference type="ARBA" id="ARBA00022692"/>
    </source>
</evidence>
<feature type="transmembrane region" description="Helical" evidence="6">
    <location>
        <begin position="100"/>
        <end position="123"/>
    </location>
</feature>
<sequence length="419" mass="47213">MLFGIMESNPLFLKKLFLLFTLYFVQACPYGFQAGCLPIILRQNGLSFANLGAIKLLFLPWICKPLISLKVEQKKQFWIFFTLIGLAFICFWSADHVSIFQLFHVSLMLLSFNFLCATLDICVDSLSVSLLDDDELGAASTIQVVAYKTGAAVSGGLLLLLHEHFGWATMFYLFGMVYLFTVIGLYSLNTIPIVSIPEHKVHQSMSIIETWKELNIPGTTWVIYFVLIYKLNTHSSDIVPLFMSDKGLPTNLLAIGNTIGRIFSIIGSTYSGYLLTKKRSAIELIEMFCTIQLFSIFVQFCFIYFWGSEGVDLSHRMDIYLLFGNYITLYWNLFCSGAITTACFTMMMSLSKKVPLSFFQGTYFSLLCTFEILGKVLFASTTGLVTDVMGPSFSVFCCMGLTALVLSSLKWSPLRKSER</sequence>
<evidence type="ECO:0000256" key="4">
    <source>
        <dbReference type="ARBA" id="ARBA00022989"/>
    </source>
</evidence>
<reference evidence="8" key="1">
    <citation type="submission" date="2014-05" db="EMBL/GenBank/DDBJ databases">
        <authorList>
            <person name="Chronopoulou M."/>
        </authorList>
    </citation>
    <scope>NUCLEOTIDE SEQUENCE</scope>
    <source>
        <tissue evidence="8">Whole organism</tissue>
    </source>
</reference>
<comment type="subcellular location">
    <subcellularLocation>
        <location evidence="1">Membrane</location>
        <topology evidence="1">Multi-pass membrane protein</topology>
    </subcellularLocation>
</comment>
<evidence type="ECO:0000256" key="2">
    <source>
        <dbReference type="ARBA" id="ARBA00022448"/>
    </source>
</evidence>
<feature type="transmembrane region" description="Helical" evidence="6">
    <location>
        <begin position="287"/>
        <end position="307"/>
    </location>
</feature>